<keyword evidence="4" id="KW-0808">Transferase</keyword>
<dbReference type="Gene3D" id="3.40.50.300">
    <property type="entry name" value="P-loop containing nucleotide triphosphate hydrolases"/>
    <property type="match status" value="1"/>
</dbReference>
<organism evidence="10 11">
    <name type="scientific">Pinctada imbricata</name>
    <name type="common">Atlantic pearl-oyster</name>
    <name type="synonym">Pinctada martensii</name>
    <dbReference type="NCBI Taxonomy" id="66713"/>
    <lineage>
        <taxon>Eukaryota</taxon>
        <taxon>Metazoa</taxon>
        <taxon>Spiralia</taxon>
        <taxon>Lophotrochozoa</taxon>
        <taxon>Mollusca</taxon>
        <taxon>Bivalvia</taxon>
        <taxon>Autobranchia</taxon>
        <taxon>Pteriomorphia</taxon>
        <taxon>Pterioida</taxon>
        <taxon>Pterioidea</taxon>
        <taxon>Pteriidae</taxon>
        <taxon>Pinctada</taxon>
    </lineage>
</organism>
<evidence type="ECO:0000256" key="7">
    <source>
        <dbReference type="ARBA" id="ARBA00022840"/>
    </source>
</evidence>
<dbReference type="PANTHER" id="PTHR43442:SF3">
    <property type="entry name" value="GLUCONOKINASE-RELATED"/>
    <property type="match status" value="1"/>
</dbReference>
<evidence type="ECO:0000313" key="10">
    <source>
        <dbReference type="EMBL" id="KAK3096519.1"/>
    </source>
</evidence>
<keyword evidence="5" id="KW-0547">Nucleotide-binding</keyword>
<keyword evidence="11" id="KW-1185">Reference proteome</keyword>
<protein>
    <recommendedName>
        <fullName evidence="3">gluconokinase</fullName>
        <ecNumber evidence="3">2.7.1.12</ecNumber>
    </recommendedName>
    <alternativeName>
        <fullName evidence="8">Gluconate kinase</fullName>
    </alternativeName>
</protein>
<comment type="catalytic activity">
    <reaction evidence="9">
        <text>D-gluconate + ATP = 6-phospho-D-gluconate + ADP + H(+)</text>
        <dbReference type="Rhea" id="RHEA:19433"/>
        <dbReference type="ChEBI" id="CHEBI:15378"/>
        <dbReference type="ChEBI" id="CHEBI:18391"/>
        <dbReference type="ChEBI" id="CHEBI:30616"/>
        <dbReference type="ChEBI" id="CHEBI:58759"/>
        <dbReference type="ChEBI" id="CHEBI:456216"/>
        <dbReference type="EC" id="2.7.1.12"/>
    </reaction>
</comment>
<evidence type="ECO:0000256" key="4">
    <source>
        <dbReference type="ARBA" id="ARBA00022679"/>
    </source>
</evidence>
<dbReference type="Proteomes" id="UP001186944">
    <property type="component" value="Unassembled WGS sequence"/>
</dbReference>
<dbReference type="CDD" id="cd02021">
    <property type="entry name" value="GntK"/>
    <property type="match status" value="1"/>
</dbReference>
<comment type="caution">
    <text evidence="10">The sequence shown here is derived from an EMBL/GenBank/DDBJ whole genome shotgun (WGS) entry which is preliminary data.</text>
</comment>
<accession>A0AA88Y8A5</accession>
<comment type="pathway">
    <text evidence="1">Carbohydrate acid metabolism; D-gluconate degradation.</text>
</comment>
<evidence type="ECO:0000256" key="6">
    <source>
        <dbReference type="ARBA" id="ARBA00022777"/>
    </source>
</evidence>
<evidence type="ECO:0000256" key="2">
    <source>
        <dbReference type="ARBA" id="ARBA00008420"/>
    </source>
</evidence>
<keyword evidence="6" id="KW-0418">Kinase</keyword>
<dbReference type="PANTHER" id="PTHR43442">
    <property type="entry name" value="GLUCONOKINASE-RELATED"/>
    <property type="match status" value="1"/>
</dbReference>
<evidence type="ECO:0000256" key="1">
    <source>
        <dbReference type="ARBA" id="ARBA00004875"/>
    </source>
</evidence>
<dbReference type="InterPro" id="IPR006001">
    <property type="entry name" value="Therm_gnt_kin"/>
</dbReference>
<sequence>MQMGFIQKKIKPKCHREFPSWTRLHSKGESGVVTCSALKKQYRDILIHGRPDSQSETNNTSNVTGHLTSDVKFLLLHGDKAVLRRRMEGRQGHFMPASLLDSQLHVLEIPVVTENCLVVDVDHTVENIVSEIISLTWQKGK</sequence>
<dbReference type="GO" id="GO:0005524">
    <property type="term" value="F:ATP binding"/>
    <property type="evidence" value="ECO:0007669"/>
    <property type="project" value="UniProtKB-KW"/>
</dbReference>
<evidence type="ECO:0000256" key="8">
    <source>
        <dbReference type="ARBA" id="ARBA00029835"/>
    </source>
</evidence>
<keyword evidence="7" id="KW-0067">ATP-binding</keyword>
<dbReference type="AlphaFoldDB" id="A0AA88Y8A5"/>
<proteinExistence type="inferred from homology"/>
<dbReference type="GO" id="GO:0046316">
    <property type="term" value="F:gluconokinase activity"/>
    <property type="evidence" value="ECO:0007669"/>
    <property type="project" value="UniProtKB-EC"/>
</dbReference>
<evidence type="ECO:0000256" key="3">
    <source>
        <dbReference type="ARBA" id="ARBA00012054"/>
    </source>
</evidence>
<gene>
    <name evidence="10" type="ORF">FSP39_000974</name>
</gene>
<dbReference type="GO" id="GO:0005737">
    <property type="term" value="C:cytoplasm"/>
    <property type="evidence" value="ECO:0007669"/>
    <property type="project" value="TreeGrafter"/>
</dbReference>
<dbReference type="EMBL" id="VSWD01000007">
    <property type="protein sequence ID" value="KAK3096519.1"/>
    <property type="molecule type" value="Genomic_DNA"/>
</dbReference>
<evidence type="ECO:0000256" key="5">
    <source>
        <dbReference type="ARBA" id="ARBA00022741"/>
    </source>
</evidence>
<name>A0AA88Y8A5_PINIB</name>
<comment type="similarity">
    <text evidence="2">Belongs to the gluconokinase GntK/GntV family.</text>
</comment>
<evidence type="ECO:0000313" key="11">
    <source>
        <dbReference type="Proteomes" id="UP001186944"/>
    </source>
</evidence>
<dbReference type="EC" id="2.7.1.12" evidence="3"/>
<dbReference type="SUPFAM" id="SSF52540">
    <property type="entry name" value="P-loop containing nucleoside triphosphate hydrolases"/>
    <property type="match status" value="1"/>
</dbReference>
<evidence type="ECO:0000256" key="9">
    <source>
        <dbReference type="ARBA" id="ARBA00048090"/>
    </source>
</evidence>
<dbReference type="InterPro" id="IPR027417">
    <property type="entry name" value="P-loop_NTPase"/>
</dbReference>
<reference evidence="10" key="1">
    <citation type="submission" date="2019-08" db="EMBL/GenBank/DDBJ databases">
        <title>The improved chromosome-level genome for the pearl oyster Pinctada fucata martensii using PacBio sequencing and Hi-C.</title>
        <authorList>
            <person name="Zheng Z."/>
        </authorList>
    </citation>
    <scope>NUCLEOTIDE SEQUENCE</scope>
    <source>
        <strain evidence="10">ZZ-2019</strain>
        <tissue evidence="10">Adductor muscle</tissue>
    </source>
</reference>
<dbReference type="GO" id="GO:0005975">
    <property type="term" value="P:carbohydrate metabolic process"/>
    <property type="evidence" value="ECO:0007669"/>
    <property type="project" value="InterPro"/>
</dbReference>